<gene>
    <name evidence="3" type="ORF">MKW98_003030</name>
    <name evidence="2" type="ORF">MKW98_014441</name>
</gene>
<dbReference type="EMBL" id="JAJJMB010007631">
    <property type="protein sequence ID" value="KAI3929114.1"/>
    <property type="molecule type" value="Genomic_DNA"/>
</dbReference>
<reference evidence="3" key="1">
    <citation type="submission" date="2022-04" db="EMBL/GenBank/DDBJ databases">
        <title>A functionally conserved STORR gene fusion in Papaver species that diverged 16.8 million years ago.</title>
        <authorList>
            <person name="Catania T."/>
        </authorList>
    </citation>
    <scope>NUCLEOTIDE SEQUENCE</scope>
    <source>
        <strain evidence="3">S-188037</strain>
    </source>
</reference>
<dbReference type="EMBL" id="JAJJMB010017148">
    <property type="protein sequence ID" value="KAI3841578.1"/>
    <property type="molecule type" value="Genomic_DNA"/>
</dbReference>
<protein>
    <recommendedName>
        <fullName evidence="5">Myb/SANT-like domain-containing protein</fullName>
    </recommendedName>
</protein>
<dbReference type="InterPro" id="IPR045026">
    <property type="entry name" value="LIMYB"/>
</dbReference>
<comment type="caution">
    <text evidence="3">The sequence shown here is derived from an EMBL/GenBank/DDBJ whole genome shotgun (WGS) entry which is preliminary data.</text>
</comment>
<evidence type="ECO:0008006" key="5">
    <source>
        <dbReference type="Google" id="ProtNLM"/>
    </source>
</evidence>
<evidence type="ECO:0000313" key="4">
    <source>
        <dbReference type="Proteomes" id="UP001202328"/>
    </source>
</evidence>
<feature type="region of interest" description="Disordered" evidence="1">
    <location>
        <begin position="107"/>
        <end position="199"/>
    </location>
</feature>
<proteinExistence type="predicted"/>
<keyword evidence="4" id="KW-1185">Reference proteome</keyword>
<name>A0AAD4T0E9_9MAGN</name>
<dbReference type="PANTHER" id="PTHR47584:SF14">
    <property type="entry name" value="L10-INTERACTING MYB DOMAIN-CONTAINING PROTEIN-LIKE"/>
    <property type="match status" value="1"/>
</dbReference>
<feature type="compositionally biased region" description="Polar residues" evidence="1">
    <location>
        <begin position="118"/>
        <end position="127"/>
    </location>
</feature>
<evidence type="ECO:0000313" key="2">
    <source>
        <dbReference type="EMBL" id="KAI3841578.1"/>
    </source>
</evidence>
<evidence type="ECO:0000313" key="3">
    <source>
        <dbReference type="EMBL" id="KAI3929114.1"/>
    </source>
</evidence>
<sequence>MASSSNQATMPSFKEAKEVLASWSIVHESYFINLMIAKVQQQYYMRFRLKHSLKAFKNKSTRLKERYRDHKKLKFPRDKVFRDSGCPEYSNLSMIYGDTTNVFEEEVPQPSPIPPFHGNTQFSSNNGVAGDVNDENMDNQNHSRSRNPSGTNRSTHVSGNNGGIADMMEDNVDDRFRHRSRTPSGSNRRGRKENKANEIGESLKMLAENAKAKLEDKTKYSISECLELLDSMGTHIGRATYVKAMKVLQDKGWRETFIKMSEDRRNDWIDSIEDGEF</sequence>
<evidence type="ECO:0000256" key="1">
    <source>
        <dbReference type="SAM" id="MobiDB-lite"/>
    </source>
</evidence>
<accession>A0AAD4T0E9</accession>
<dbReference type="Proteomes" id="UP001202328">
    <property type="component" value="Unassembled WGS sequence"/>
</dbReference>
<dbReference type="PANTHER" id="PTHR47584">
    <property type="match status" value="1"/>
</dbReference>
<dbReference type="AlphaFoldDB" id="A0AAD4T0E9"/>
<feature type="compositionally biased region" description="Polar residues" evidence="1">
    <location>
        <begin position="138"/>
        <end position="159"/>
    </location>
</feature>
<organism evidence="3 4">
    <name type="scientific">Papaver atlanticum</name>
    <dbReference type="NCBI Taxonomy" id="357466"/>
    <lineage>
        <taxon>Eukaryota</taxon>
        <taxon>Viridiplantae</taxon>
        <taxon>Streptophyta</taxon>
        <taxon>Embryophyta</taxon>
        <taxon>Tracheophyta</taxon>
        <taxon>Spermatophyta</taxon>
        <taxon>Magnoliopsida</taxon>
        <taxon>Ranunculales</taxon>
        <taxon>Papaveraceae</taxon>
        <taxon>Papaveroideae</taxon>
        <taxon>Papaver</taxon>
    </lineage>
</organism>